<evidence type="ECO:0000313" key="4">
    <source>
        <dbReference type="EMBL" id="KAL1123693.1"/>
    </source>
</evidence>
<comment type="subcellular location">
    <subcellularLocation>
        <location evidence="1">Nucleus</location>
    </subcellularLocation>
</comment>
<dbReference type="SUPFAM" id="SSF54695">
    <property type="entry name" value="POZ domain"/>
    <property type="match status" value="1"/>
</dbReference>
<dbReference type="PANTHER" id="PTHR23110">
    <property type="entry name" value="BTB DOMAIN TRANSCRIPTION FACTOR"/>
    <property type="match status" value="1"/>
</dbReference>
<keyword evidence="5" id="KW-1185">Reference proteome</keyword>
<dbReference type="AlphaFoldDB" id="A0ABD0Y8K8"/>
<evidence type="ECO:0000256" key="2">
    <source>
        <dbReference type="ARBA" id="ARBA00023242"/>
    </source>
</evidence>
<accession>A0ABD0Y8K8</accession>
<organism evidence="4 5">
    <name type="scientific">Ranatra chinensis</name>
    <dbReference type="NCBI Taxonomy" id="642074"/>
    <lineage>
        <taxon>Eukaryota</taxon>
        <taxon>Metazoa</taxon>
        <taxon>Ecdysozoa</taxon>
        <taxon>Arthropoda</taxon>
        <taxon>Hexapoda</taxon>
        <taxon>Insecta</taxon>
        <taxon>Pterygota</taxon>
        <taxon>Neoptera</taxon>
        <taxon>Paraneoptera</taxon>
        <taxon>Hemiptera</taxon>
        <taxon>Heteroptera</taxon>
        <taxon>Panheteroptera</taxon>
        <taxon>Nepomorpha</taxon>
        <taxon>Nepidae</taxon>
        <taxon>Ranatrinae</taxon>
        <taxon>Ranatra</taxon>
    </lineage>
</organism>
<dbReference type="InterPro" id="IPR011333">
    <property type="entry name" value="SKP1/BTB/POZ_sf"/>
</dbReference>
<dbReference type="PANTHER" id="PTHR23110:SF106">
    <property type="entry name" value="FI01104P"/>
    <property type="match status" value="1"/>
</dbReference>
<dbReference type="Pfam" id="PF00651">
    <property type="entry name" value="BTB"/>
    <property type="match status" value="1"/>
</dbReference>
<reference evidence="4 5" key="1">
    <citation type="submission" date="2024-07" db="EMBL/GenBank/DDBJ databases">
        <title>Chromosome-level genome assembly of the water stick insect Ranatra chinensis (Heteroptera: Nepidae).</title>
        <authorList>
            <person name="Liu X."/>
        </authorList>
    </citation>
    <scope>NUCLEOTIDE SEQUENCE [LARGE SCALE GENOMIC DNA]</scope>
    <source>
        <strain evidence="4">Cailab_2021Rc</strain>
        <tissue evidence="4">Muscle</tissue>
    </source>
</reference>
<dbReference type="InterPro" id="IPR051095">
    <property type="entry name" value="Dros_DevTransReg"/>
</dbReference>
<gene>
    <name evidence="4" type="ORF">AAG570_001466</name>
</gene>
<evidence type="ECO:0000313" key="5">
    <source>
        <dbReference type="Proteomes" id="UP001558652"/>
    </source>
</evidence>
<name>A0ABD0Y8K8_9HEMI</name>
<dbReference type="EMBL" id="JBFDAA010000011">
    <property type="protein sequence ID" value="KAL1123693.1"/>
    <property type="molecule type" value="Genomic_DNA"/>
</dbReference>
<dbReference type="PROSITE" id="PS50097">
    <property type="entry name" value="BTB"/>
    <property type="match status" value="1"/>
</dbReference>
<dbReference type="CDD" id="cd18315">
    <property type="entry name" value="BTB_POZ_BAB-like"/>
    <property type="match status" value="1"/>
</dbReference>
<proteinExistence type="predicted"/>
<feature type="domain" description="BTB" evidence="3">
    <location>
        <begin position="33"/>
        <end position="98"/>
    </location>
</feature>
<sequence>MATSAQHFSLRWNNYFNHMMGAFDSLRTDEHLVDVTLSCEGKKIKAHKMLLSACSTYFRDIFRENPCQHPVVIFRNVKYSDLEALVTFMYQGEVNVEQEGLSSFLNTAELLEIQGLARGPTKQVDSKSVSLNVTWNCFAVVAKPVYDVFASTIFRKLT</sequence>
<dbReference type="InterPro" id="IPR000210">
    <property type="entry name" value="BTB/POZ_dom"/>
</dbReference>
<dbReference type="SMART" id="SM00225">
    <property type="entry name" value="BTB"/>
    <property type="match status" value="1"/>
</dbReference>
<keyword evidence="2" id="KW-0539">Nucleus</keyword>
<evidence type="ECO:0000256" key="1">
    <source>
        <dbReference type="ARBA" id="ARBA00004123"/>
    </source>
</evidence>
<dbReference type="Gene3D" id="3.30.710.10">
    <property type="entry name" value="Potassium Channel Kv1.1, Chain A"/>
    <property type="match status" value="1"/>
</dbReference>
<protein>
    <recommendedName>
        <fullName evidence="3">BTB domain-containing protein</fullName>
    </recommendedName>
</protein>
<evidence type="ECO:0000259" key="3">
    <source>
        <dbReference type="PROSITE" id="PS50097"/>
    </source>
</evidence>
<dbReference type="Proteomes" id="UP001558652">
    <property type="component" value="Unassembled WGS sequence"/>
</dbReference>
<comment type="caution">
    <text evidence="4">The sequence shown here is derived from an EMBL/GenBank/DDBJ whole genome shotgun (WGS) entry which is preliminary data.</text>
</comment>
<dbReference type="GO" id="GO:0005634">
    <property type="term" value="C:nucleus"/>
    <property type="evidence" value="ECO:0007669"/>
    <property type="project" value="UniProtKB-SubCell"/>
</dbReference>